<protein>
    <submittedName>
        <fullName evidence="1">Uncharacterized protein</fullName>
    </submittedName>
</protein>
<proteinExistence type="predicted"/>
<dbReference type="Proteomes" id="UP000198460">
    <property type="component" value="Unassembled WGS sequence"/>
</dbReference>
<evidence type="ECO:0000313" key="1">
    <source>
        <dbReference type="EMBL" id="SMG01697.1"/>
    </source>
</evidence>
<evidence type="ECO:0000313" key="2">
    <source>
        <dbReference type="Proteomes" id="UP000198460"/>
    </source>
</evidence>
<sequence length="38" mass="4468">MYVRCLLVKVYDTELELSSEFAFHESYLLICPLSNEIV</sequence>
<name>A0A238H9K5_9BURK</name>
<accession>A0A238H9K5</accession>
<organism evidence="1 2">
    <name type="scientific">Burkholderia singularis</name>
    <dbReference type="NCBI Taxonomy" id="1503053"/>
    <lineage>
        <taxon>Bacteria</taxon>
        <taxon>Pseudomonadati</taxon>
        <taxon>Pseudomonadota</taxon>
        <taxon>Betaproteobacteria</taxon>
        <taxon>Burkholderiales</taxon>
        <taxon>Burkholderiaceae</taxon>
        <taxon>Burkholderia</taxon>
        <taxon>pseudomallei group</taxon>
    </lineage>
</organism>
<reference evidence="1 2" key="1">
    <citation type="submission" date="2017-04" db="EMBL/GenBank/DDBJ databases">
        <authorList>
            <person name="Afonso C.L."/>
            <person name="Miller P.J."/>
            <person name="Scott M.A."/>
            <person name="Spackman E."/>
            <person name="Goraichik I."/>
            <person name="Dimitrov K.M."/>
            <person name="Suarez D.L."/>
            <person name="Swayne D.E."/>
        </authorList>
    </citation>
    <scope>NUCLEOTIDE SEQUENCE [LARGE SCALE GENOMIC DNA]</scope>
    <source>
        <strain evidence="1">LMG 28154</strain>
    </source>
</reference>
<dbReference type="EMBL" id="FXAN01000080">
    <property type="protein sequence ID" value="SMG01697.1"/>
    <property type="molecule type" value="Genomic_DNA"/>
</dbReference>
<gene>
    <name evidence="1" type="ORF">BSIN_4616</name>
</gene>
<dbReference type="AlphaFoldDB" id="A0A238H9K5"/>